<dbReference type="Proteomes" id="UP000297245">
    <property type="component" value="Unassembled WGS sequence"/>
</dbReference>
<dbReference type="OrthoDB" id="3119798at2759"/>
<organism evidence="2 3">
    <name type="scientific">Dendrothele bispora (strain CBS 962.96)</name>
    <dbReference type="NCBI Taxonomy" id="1314807"/>
    <lineage>
        <taxon>Eukaryota</taxon>
        <taxon>Fungi</taxon>
        <taxon>Dikarya</taxon>
        <taxon>Basidiomycota</taxon>
        <taxon>Agaricomycotina</taxon>
        <taxon>Agaricomycetes</taxon>
        <taxon>Agaricomycetidae</taxon>
        <taxon>Agaricales</taxon>
        <taxon>Agaricales incertae sedis</taxon>
        <taxon>Dendrothele</taxon>
    </lineage>
</organism>
<dbReference type="AlphaFoldDB" id="A0A4S8KLH8"/>
<feature type="region of interest" description="Disordered" evidence="1">
    <location>
        <begin position="441"/>
        <end position="476"/>
    </location>
</feature>
<reference evidence="2 3" key="1">
    <citation type="journal article" date="2019" name="Nat. Ecol. Evol.">
        <title>Megaphylogeny resolves global patterns of mushroom evolution.</title>
        <authorList>
            <person name="Varga T."/>
            <person name="Krizsan K."/>
            <person name="Foldi C."/>
            <person name="Dima B."/>
            <person name="Sanchez-Garcia M."/>
            <person name="Sanchez-Ramirez S."/>
            <person name="Szollosi G.J."/>
            <person name="Szarkandi J.G."/>
            <person name="Papp V."/>
            <person name="Albert L."/>
            <person name="Andreopoulos W."/>
            <person name="Angelini C."/>
            <person name="Antonin V."/>
            <person name="Barry K.W."/>
            <person name="Bougher N.L."/>
            <person name="Buchanan P."/>
            <person name="Buyck B."/>
            <person name="Bense V."/>
            <person name="Catcheside P."/>
            <person name="Chovatia M."/>
            <person name="Cooper J."/>
            <person name="Damon W."/>
            <person name="Desjardin D."/>
            <person name="Finy P."/>
            <person name="Geml J."/>
            <person name="Haridas S."/>
            <person name="Hughes K."/>
            <person name="Justo A."/>
            <person name="Karasinski D."/>
            <person name="Kautmanova I."/>
            <person name="Kiss B."/>
            <person name="Kocsube S."/>
            <person name="Kotiranta H."/>
            <person name="LaButti K.M."/>
            <person name="Lechner B.E."/>
            <person name="Liimatainen K."/>
            <person name="Lipzen A."/>
            <person name="Lukacs Z."/>
            <person name="Mihaltcheva S."/>
            <person name="Morgado L.N."/>
            <person name="Niskanen T."/>
            <person name="Noordeloos M.E."/>
            <person name="Ohm R.A."/>
            <person name="Ortiz-Santana B."/>
            <person name="Ovrebo C."/>
            <person name="Racz N."/>
            <person name="Riley R."/>
            <person name="Savchenko A."/>
            <person name="Shiryaev A."/>
            <person name="Soop K."/>
            <person name="Spirin V."/>
            <person name="Szebenyi C."/>
            <person name="Tomsovsky M."/>
            <person name="Tulloss R.E."/>
            <person name="Uehling J."/>
            <person name="Grigoriev I.V."/>
            <person name="Vagvolgyi C."/>
            <person name="Papp T."/>
            <person name="Martin F.M."/>
            <person name="Miettinen O."/>
            <person name="Hibbett D.S."/>
            <person name="Nagy L.G."/>
        </authorList>
    </citation>
    <scope>NUCLEOTIDE SEQUENCE [LARGE SCALE GENOMIC DNA]</scope>
    <source>
        <strain evidence="2 3">CBS 962.96</strain>
    </source>
</reference>
<evidence type="ECO:0000313" key="2">
    <source>
        <dbReference type="EMBL" id="THU76436.1"/>
    </source>
</evidence>
<sequence>MDYHRDHSHLALPYSQRFSTFTRTNDQQKLSVKRKCGRPSTSPRSKCTVKRTRKFISSSNINDSSELLYPDEREDERSDDQDRDQDDELESNENEEDVNGNYNEGGLDDEDDKVSAIDEVEQGDGIGADQEEDRYSESEFVSDNESLIHPSTPSHKSVLLPSPDSERIDAYGDLWHNFKYNVPDECEVLTSKNKDKDLEKLGIYSDRPPVKHSAMLNYNKSDINAGSMIWSKVIEMYPKKGQLDIVFCVSKLGEDIVTLLMSMYLLSTGVPRNTSSGSRVEFLQTAEFTALSTCHGPSKIFLSVGQVLSSSLVEPRPAGSRALSEKALRSITLTHLPTEYSYAASVFGNTLEDTSYIGPLVYETLHFGDDGTYLVGGLQYTTRMGPWKGYNVQKPPMLDELQKYESVYSTTASSFPTKSDPNSPYKTKPLNTVELQRATFHKTSMDVNEHINQQSKADPAASTTLIQPVAKSDPAR</sequence>
<proteinExistence type="predicted"/>
<feature type="compositionally biased region" description="Polar residues" evidence="1">
    <location>
        <begin position="139"/>
        <end position="155"/>
    </location>
</feature>
<feature type="compositionally biased region" description="Acidic residues" evidence="1">
    <location>
        <begin position="72"/>
        <end position="98"/>
    </location>
</feature>
<accession>A0A4S8KLH8</accession>
<feature type="compositionally biased region" description="Polar residues" evidence="1">
    <location>
        <begin position="450"/>
        <end position="466"/>
    </location>
</feature>
<feature type="region of interest" description="Disordered" evidence="1">
    <location>
        <begin position="22"/>
        <end position="161"/>
    </location>
</feature>
<feature type="compositionally biased region" description="Polar residues" evidence="1">
    <location>
        <begin position="55"/>
        <end position="65"/>
    </location>
</feature>
<evidence type="ECO:0000313" key="3">
    <source>
        <dbReference type="Proteomes" id="UP000297245"/>
    </source>
</evidence>
<protein>
    <submittedName>
        <fullName evidence="2">Uncharacterized protein</fullName>
    </submittedName>
</protein>
<name>A0A4S8KLH8_DENBC</name>
<feature type="compositionally biased region" description="Acidic residues" evidence="1">
    <location>
        <begin position="106"/>
        <end position="122"/>
    </location>
</feature>
<evidence type="ECO:0000256" key="1">
    <source>
        <dbReference type="SAM" id="MobiDB-lite"/>
    </source>
</evidence>
<dbReference type="EMBL" id="ML180924">
    <property type="protein sequence ID" value="THU76436.1"/>
    <property type="molecule type" value="Genomic_DNA"/>
</dbReference>
<keyword evidence="3" id="KW-1185">Reference proteome</keyword>
<gene>
    <name evidence="2" type="ORF">K435DRAFT_879227</name>
</gene>